<evidence type="ECO:0000313" key="1">
    <source>
        <dbReference type="EMBL" id="VVC96848.1"/>
    </source>
</evidence>
<feature type="non-terminal residue" evidence="1">
    <location>
        <position position="1"/>
    </location>
</feature>
<keyword evidence="2" id="KW-1185">Reference proteome</keyword>
<name>A0A5E4QIE5_9NEOP</name>
<accession>A0A5E4QIE5</accession>
<gene>
    <name evidence="1" type="ORF">LSINAPIS_LOCUS8254</name>
</gene>
<dbReference type="EMBL" id="FZQP02002903">
    <property type="protein sequence ID" value="VVC96848.1"/>
    <property type="molecule type" value="Genomic_DNA"/>
</dbReference>
<dbReference type="Proteomes" id="UP000324832">
    <property type="component" value="Unassembled WGS sequence"/>
</dbReference>
<evidence type="ECO:0000313" key="2">
    <source>
        <dbReference type="Proteomes" id="UP000324832"/>
    </source>
</evidence>
<reference evidence="1 2" key="1">
    <citation type="submission" date="2017-07" db="EMBL/GenBank/DDBJ databases">
        <authorList>
            <person name="Talla V."/>
            <person name="Backstrom N."/>
        </authorList>
    </citation>
    <scope>NUCLEOTIDE SEQUENCE [LARGE SCALE GENOMIC DNA]</scope>
</reference>
<protein>
    <submittedName>
        <fullName evidence="1">Uncharacterized protein</fullName>
    </submittedName>
</protein>
<proteinExistence type="predicted"/>
<organism evidence="1 2">
    <name type="scientific">Leptidea sinapis</name>
    <dbReference type="NCBI Taxonomy" id="189913"/>
    <lineage>
        <taxon>Eukaryota</taxon>
        <taxon>Metazoa</taxon>
        <taxon>Ecdysozoa</taxon>
        <taxon>Arthropoda</taxon>
        <taxon>Hexapoda</taxon>
        <taxon>Insecta</taxon>
        <taxon>Pterygota</taxon>
        <taxon>Neoptera</taxon>
        <taxon>Endopterygota</taxon>
        <taxon>Lepidoptera</taxon>
        <taxon>Glossata</taxon>
        <taxon>Ditrysia</taxon>
        <taxon>Papilionoidea</taxon>
        <taxon>Pieridae</taxon>
        <taxon>Dismorphiinae</taxon>
        <taxon>Leptidea</taxon>
    </lineage>
</organism>
<dbReference type="AlphaFoldDB" id="A0A5E4QIE5"/>
<sequence>NLVECDRISNVVSKVHSDTGLPFKTKVSGSQCRSESG</sequence>